<dbReference type="EMBL" id="GG662691">
    <property type="protein sequence ID" value="EAR96561.1"/>
    <property type="molecule type" value="Genomic_DNA"/>
</dbReference>
<accession>Q23JE3</accession>
<keyword evidence="1" id="KW-0732">Signal</keyword>
<dbReference type="RefSeq" id="XP_001016806.1">
    <property type="nucleotide sequence ID" value="XM_001016806.1"/>
</dbReference>
<name>Q23JE3_TETTS</name>
<dbReference type="AlphaFoldDB" id="Q23JE3"/>
<keyword evidence="3" id="KW-1185">Reference proteome</keyword>
<gene>
    <name evidence="2" type="ORF">TTHERM_00488310</name>
</gene>
<dbReference type="Proteomes" id="UP000009168">
    <property type="component" value="Unassembled WGS sequence"/>
</dbReference>
<dbReference type="KEGG" id="tet:TTHERM_00488310"/>
<dbReference type="GeneID" id="7846917"/>
<sequence length="187" mass="20539">MKKVSLFASLLATCIYAQLAIDLTQNLQLIHQDYPAGVDTNGLCSFIGNVTLIPIPQQNAKGNFTGFQVKGTTNKTVDNCPFVDLNFVTSDGKPISINNTELTTDFLNIYVLEDYTETGSAFKLFTSFASKGNNRTGSAIAQLIAIRPSKPFPYQYQTFTYISPSSTDTFGYQLVISIIYALLAFLL</sequence>
<feature type="chain" id="PRO_5004202208" description="Transmembrane protein" evidence="1">
    <location>
        <begin position="21"/>
        <end position="187"/>
    </location>
</feature>
<protein>
    <recommendedName>
        <fullName evidence="4">Transmembrane protein</fullName>
    </recommendedName>
</protein>
<evidence type="ECO:0008006" key="4">
    <source>
        <dbReference type="Google" id="ProtNLM"/>
    </source>
</evidence>
<evidence type="ECO:0000313" key="2">
    <source>
        <dbReference type="EMBL" id="EAR96561.1"/>
    </source>
</evidence>
<reference evidence="3" key="1">
    <citation type="journal article" date="2006" name="PLoS Biol.">
        <title>Macronuclear genome sequence of the ciliate Tetrahymena thermophila, a model eukaryote.</title>
        <authorList>
            <person name="Eisen J.A."/>
            <person name="Coyne R.S."/>
            <person name="Wu M."/>
            <person name="Wu D."/>
            <person name="Thiagarajan M."/>
            <person name="Wortman J.R."/>
            <person name="Badger J.H."/>
            <person name="Ren Q."/>
            <person name="Amedeo P."/>
            <person name="Jones K.M."/>
            <person name="Tallon L.J."/>
            <person name="Delcher A.L."/>
            <person name="Salzberg S.L."/>
            <person name="Silva J.C."/>
            <person name="Haas B.J."/>
            <person name="Majoros W.H."/>
            <person name="Farzad M."/>
            <person name="Carlton J.M."/>
            <person name="Smith R.K. Jr."/>
            <person name="Garg J."/>
            <person name="Pearlman R.E."/>
            <person name="Karrer K.M."/>
            <person name="Sun L."/>
            <person name="Manning G."/>
            <person name="Elde N.C."/>
            <person name="Turkewitz A.P."/>
            <person name="Asai D.J."/>
            <person name="Wilkes D.E."/>
            <person name="Wang Y."/>
            <person name="Cai H."/>
            <person name="Collins K."/>
            <person name="Stewart B.A."/>
            <person name="Lee S.R."/>
            <person name="Wilamowska K."/>
            <person name="Weinberg Z."/>
            <person name="Ruzzo W.L."/>
            <person name="Wloga D."/>
            <person name="Gaertig J."/>
            <person name="Frankel J."/>
            <person name="Tsao C.-C."/>
            <person name="Gorovsky M.A."/>
            <person name="Keeling P.J."/>
            <person name="Waller R.F."/>
            <person name="Patron N.J."/>
            <person name="Cherry J.M."/>
            <person name="Stover N.A."/>
            <person name="Krieger C.J."/>
            <person name="del Toro C."/>
            <person name="Ryder H.F."/>
            <person name="Williamson S.C."/>
            <person name="Barbeau R.A."/>
            <person name="Hamilton E.P."/>
            <person name="Orias E."/>
        </authorList>
    </citation>
    <scope>NUCLEOTIDE SEQUENCE [LARGE SCALE GENOMIC DNA]</scope>
    <source>
        <strain evidence="3">SB210</strain>
    </source>
</reference>
<organism evidence="2 3">
    <name type="scientific">Tetrahymena thermophila (strain SB210)</name>
    <dbReference type="NCBI Taxonomy" id="312017"/>
    <lineage>
        <taxon>Eukaryota</taxon>
        <taxon>Sar</taxon>
        <taxon>Alveolata</taxon>
        <taxon>Ciliophora</taxon>
        <taxon>Intramacronucleata</taxon>
        <taxon>Oligohymenophorea</taxon>
        <taxon>Hymenostomatida</taxon>
        <taxon>Tetrahymenina</taxon>
        <taxon>Tetrahymenidae</taxon>
        <taxon>Tetrahymena</taxon>
    </lineage>
</organism>
<dbReference type="InParanoid" id="Q23JE3"/>
<evidence type="ECO:0000313" key="3">
    <source>
        <dbReference type="Proteomes" id="UP000009168"/>
    </source>
</evidence>
<feature type="signal peptide" evidence="1">
    <location>
        <begin position="1"/>
        <end position="20"/>
    </location>
</feature>
<proteinExistence type="predicted"/>
<evidence type="ECO:0000256" key="1">
    <source>
        <dbReference type="SAM" id="SignalP"/>
    </source>
</evidence>
<dbReference type="HOGENOM" id="CLU_1450421_0_0_1"/>